<dbReference type="Pfam" id="PF14858">
    <property type="entry name" value="CFAP54_N"/>
    <property type="match status" value="2"/>
</dbReference>
<accession>A0A3B4G382</accession>
<sequence length="288" mass="32662">MLTHSQCYFSSLCFFKLYQLALRQGYSLHLSQFSSVKITDITNVDQFMACFFPEGLDTDQNTFAMKVRYTSLCDCVCPVYLCLKCCVITVSRICFVVLCYKETSVCHPIQALEYLLWASISLELSIPLMTAKYLPVIVTLYCAVCQCYYDNHAEVQAEEFARRALGKINELAKLGEHSEVPATRETQRAYKDASIKARNLSLRYISTLCCCDKMLLFLSVLDAVPWPRTPSERLLTGLFECSAAQFLGILEALWDSNTRPLQMRMPEDPELQEVYLELLSAGISLLSG</sequence>
<dbReference type="PANTHER" id="PTHR33487:SF1">
    <property type="entry name" value="CILIA- AND FLAGELLA-ASSOCIATED PROTEIN 54"/>
    <property type="match status" value="1"/>
</dbReference>
<organism evidence="1">
    <name type="scientific">Pundamilia nyererei</name>
    <dbReference type="NCBI Taxonomy" id="303518"/>
    <lineage>
        <taxon>Eukaryota</taxon>
        <taxon>Metazoa</taxon>
        <taxon>Chordata</taxon>
        <taxon>Craniata</taxon>
        <taxon>Vertebrata</taxon>
        <taxon>Euteleostomi</taxon>
        <taxon>Actinopterygii</taxon>
        <taxon>Neopterygii</taxon>
        <taxon>Teleostei</taxon>
        <taxon>Neoteleostei</taxon>
        <taxon>Acanthomorphata</taxon>
        <taxon>Ovalentaria</taxon>
        <taxon>Cichlomorphae</taxon>
        <taxon>Cichliformes</taxon>
        <taxon>Cichlidae</taxon>
        <taxon>African cichlids</taxon>
        <taxon>Pseudocrenilabrinae</taxon>
        <taxon>Haplochromini</taxon>
        <taxon>Pundamilia</taxon>
    </lineage>
</organism>
<protein>
    <submittedName>
        <fullName evidence="1">Uncharacterized protein</fullName>
    </submittedName>
</protein>
<proteinExistence type="predicted"/>
<evidence type="ECO:0000313" key="1">
    <source>
        <dbReference type="Ensembl" id="ENSPNYP00000017330.1"/>
    </source>
</evidence>
<dbReference type="GO" id="GO:0060271">
    <property type="term" value="P:cilium assembly"/>
    <property type="evidence" value="ECO:0007669"/>
    <property type="project" value="TreeGrafter"/>
</dbReference>
<dbReference type="PANTHER" id="PTHR33487">
    <property type="entry name" value="CILIA- AND FLAGELLA-ASSOCIATED PROTEIN 54"/>
    <property type="match status" value="1"/>
</dbReference>
<dbReference type="AlphaFoldDB" id="A0A3B4G382"/>
<dbReference type="GeneTree" id="ENSGT00990000204242"/>
<dbReference type="Ensembl" id="ENSPNYT00000017762.1">
    <property type="protein sequence ID" value="ENSPNYP00000017330.1"/>
    <property type="gene ID" value="ENSPNYG00000013134.1"/>
</dbReference>
<dbReference type="STRING" id="303518.ENSPNYP00000017330"/>
<reference evidence="1" key="1">
    <citation type="submission" date="2023-09" db="UniProtKB">
        <authorList>
            <consortium name="Ensembl"/>
        </authorList>
    </citation>
    <scope>IDENTIFICATION</scope>
</reference>
<name>A0A3B4G382_9CICH</name>
<dbReference type="InterPro" id="IPR027912">
    <property type="entry name" value="CFAP54"/>
</dbReference>